<feature type="domain" description="PXA" evidence="4">
    <location>
        <begin position="102"/>
        <end position="290"/>
    </location>
</feature>
<keyword evidence="6" id="KW-1185">Reference proteome</keyword>
<evidence type="ECO:0000313" key="5">
    <source>
        <dbReference type="EMBL" id="KAL1882013.1"/>
    </source>
</evidence>
<sequence>MTTAGTAAAREAATRSEPTSTSADHQSSATEVGVDTSSVLAPKSSTSIESSSRRGGRFGAADPLSDRATSTLIRRTLCPTNLDKGKGSPRPIEDLLPPLTSRNDVDFQLYALISIIMREFVQNWYNKITPDETFVAEIIQIIAHCTRALEERIRKVDLEKLVFDEIPGLLDEHINLYRTSHSLVAQEPLQRNPRDIYHSLCSLPALSPVPREDSPTTVVEQSENEAVYRQLLVRSVLAVLLPTEDLENDCLVALVSQILSDLVIGELVATKLSQPWLIWEGLIILSRTVREGANPLPAKHGQRASEKATISISRRPSTRLQALFWSVVKWFFMVSTFIRLLITTMVSWRSLPSRRRSTKDYSTSQRTQPETGNLETLASESTRSAVLSFRIFSTLSSLIELNVRMPWLHGTLSMLQWMAMKGPGNIAEVDGVLDRFLSHCFLQRYVFDPANLPPLLRSVRGVIFPNNMPGKPTLVPPSSDAELAALKRRCAASLWSLVPKHLGRTYLGASRPWSTRLWWRLRRDTTGQRAQMDREAQKRALECDSKERACPSLRTHHVNAMDLKWPAPEDNSRLQSPGPTGSLDAATSSGNGDRNSKKRSDDANTGQDVAISTRDGITVELQSNIVEEDDDSRILDEIESGILDLFSDSYCNKHLVYRILELVLVRLMPELAEKTVSELWEVRLN</sequence>
<feature type="compositionally biased region" description="Polar residues" evidence="3">
    <location>
        <begin position="573"/>
        <end position="593"/>
    </location>
</feature>
<keyword evidence="2" id="KW-0963">Cytoplasm</keyword>
<feature type="compositionally biased region" description="Polar residues" evidence="3">
    <location>
        <begin position="360"/>
        <end position="377"/>
    </location>
</feature>
<dbReference type="PROSITE" id="PS51207">
    <property type="entry name" value="PXA"/>
    <property type="match status" value="1"/>
</dbReference>
<feature type="compositionally biased region" description="Low complexity" evidence="3">
    <location>
        <begin position="1"/>
        <end position="11"/>
    </location>
</feature>
<accession>A0ABR3Y2D6</accession>
<dbReference type="EMBL" id="JAZHXJ010000019">
    <property type="protein sequence ID" value="KAL1882013.1"/>
    <property type="molecule type" value="Genomic_DNA"/>
</dbReference>
<evidence type="ECO:0000313" key="6">
    <source>
        <dbReference type="Proteomes" id="UP001586593"/>
    </source>
</evidence>
<reference evidence="5 6" key="1">
    <citation type="journal article" date="2024" name="Commun. Biol.">
        <title>Comparative genomic analysis of thermophilic fungi reveals convergent evolutionary adaptations and gene losses.</title>
        <authorList>
            <person name="Steindorff A.S."/>
            <person name="Aguilar-Pontes M.V."/>
            <person name="Robinson A.J."/>
            <person name="Andreopoulos B."/>
            <person name="LaButti K."/>
            <person name="Kuo A."/>
            <person name="Mondo S."/>
            <person name="Riley R."/>
            <person name="Otillar R."/>
            <person name="Haridas S."/>
            <person name="Lipzen A."/>
            <person name="Grimwood J."/>
            <person name="Schmutz J."/>
            <person name="Clum A."/>
            <person name="Reid I.D."/>
            <person name="Moisan M.C."/>
            <person name="Butler G."/>
            <person name="Nguyen T.T.M."/>
            <person name="Dewar K."/>
            <person name="Conant G."/>
            <person name="Drula E."/>
            <person name="Henrissat B."/>
            <person name="Hansel C."/>
            <person name="Singer S."/>
            <person name="Hutchinson M.I."/>
            <person name="de Vries R.P."/>
            <person name="Natvig D.O."/>
            <person name="Powell A.J."/>
            <person name="Tsang A."/>
            <person name="Grigoriev I.V."/>
        </authorList>
    </citation>
    <scope>NUCLEOTIDE SEQUENCE [LARGE SCALE GENOMIC DNA]</scope>
    <source>
        <strain evidence="5 6">ATCC 24622</strain>
    </source>
</reference>
<comment type="subcellular location">
    <subcellularLocation>
        <location evidence="1">Cytoplasm</location>
    </subcellularLocation>
</comment>
<name>A0ABR3Y2D6_9PEZI</name>
<dbReference type="Pfam" id="PF02194">
    <property type="entry name" value="PXA"/>
    <property type="match status" value="1"/>
</dbReference>
<organism evidence="5 6">
    <name type="scientific">Phialemonium thermophilum</name>
    <dbReference type="NCBI Taxonomy" id="223376"/>
    <lineage>
        <taxon>Eukaryota</taxon>
        <taxon>Fungi</taxon>
        <taxon>Dikarya</taxon>
        <taxon>Ascomycota</taxon>
        <taxon>Pezizomycotina</taxon>
        <taxon>Sordariomycetes</taxon>
        <taxon>Sordariomycetidae</taxon>
        <taxon>Cephalothecales</taxon>
        <taxon>Cephalothecaceae</taxon>
        <taxon>Phialemonium</taxon>
    </lineage>
</organism>
<evidence type="ECO:0000256" key="2">
    <source>
        <dbReference type="ARBA" id="ARBA00022490"/>
    </source>
</evidence>
<dbReference type="SMART" id="SM00313">
    <property type="entry name" value="PXA"/>
    <property type="match status" value="1"/>
</dbReference>
<dbReference type="PANTHER" id="PTHR22999:SF23">
    <property type="entry name" value="SORTING NEXIN-16"/>
    <property type="match status" value="1"/>
</dbReference>
<dbReference type="InterPro" id="IPR051837">
    <property type="entry name" value="SortingNexin/PXDomain-PKLike"/>
</dbReference>
<feature type="region of interest" description="Disordered" evidence="3">
    <location>
        <begin position="563"/>
        <end position="609"/>
    </location>
</feature>
<evidence type="ECO:0000256" key="3">
    <source>
        <dbReference type="SAM" id="MobiDB-lite"/>
    </source>
</evidence>
<dbReference type="InterPro" id="IPR003114">
    <property type="entry name" value="Phox_assoc"/>
</dbReference>
<comment type="caution">
    <text evidence="5">The sequence shown here is derived from an EMBL/GenBank/DDBJ whole genome shotgun (WGS) entry which is preliminary data.</text>
</comment>
<gene>
    <name evidence="5" type="ORF">VTK73DRAFT_2995</name>
</gene>
<feature type="region of interest" description="Disordered" evidence="3">
    <location>
        <begin position="1"/>
        <end position="63"/>
    </location>
</feature>
<dbReference type="PANTHER" id="PTHR22999">
    <property type="entry name" value="PX SERINE/THREONINE KINASE PXK"/>
    <property type="match status" value="1"/>
</dbReference>
<dbReference type="Proteomes" id="UP001586593">
    <property type="component" value="Unassembled WGS sequence"/>
</dbReference>
<feature type="compositionally biased region" description="Polar residues" evidence="3">
    <location>
        <begin position="16"/>
        <end position="39"/>
    </location>
</feature>
<evidence type="ECO:0000259" key="4">
    <source>
        <dbReference type="PROSITE" id="PS51207"/>
    </source>
</evidence>
<protein>
    <recommendedName>
        <fullName evidence="4">PXA domain-containing protein</fullName>
    </recommendedName>
</protein>
<feature type="region of interest" description="Disordered" evidence="3">
    <location>
        <begin position="358"/>
        <end position="377"/>
    </location>
</feature>
<evidence type="ECO:0000256" key="1">
    <source>
        <dbReference type="ARBA" id="ARBA00004496"/>
    </source>
</evidence>
<proteinExistence type="predicted"/>